<keyword evidence="1" id="KW-1133">Transmembrane helix</keyword>
<protein>
    <recommendedName>
        <fullName evidence="2">PDZ domain-containing protein</fullName>
    </recommendedName>
</protein>
<feature type="transmembrane region" description="Helical" evidence="1">
    <location>
        <begin position="209"/>
        <end position="231"/>
    </location>
</feature>
<dbReference type="Proteomes" id="UP000520011">
    <property type="component" value="Unassembled WGS sequence"/>
</dbReference>
<dbReference type="Gene3D" id="2.30.42.10">
    <property type="match status" value="1"/>
</dbReference>
<keyword evidence="1" id="KW-0812">Transmembrane</keyword>
<evidence type="ECO:0000259" key="2">
    <source>
        <dbReference type="PROSITE" id="PS50106"/>
    </source>
</evidence>
<dbReference type="EMBL" id="JACHEP010000005">
    <property type="protein sequence ID" value="MBB5324285.1"/>
    <property type="molecule type" value="Genomic_DNA"/>
</dbReference>
<dbReference type="SMART" id="SM00228">
    <property type="entry name" value="PDZ"/>
    <property type="match status" value="1"/>
</dbReference>
<feature type="transmembrane region" description="Helical" evidence="1">
    <location>
        <begin position="20"/>
        <end position="37"/>
    </location>
</feature>
<accession>A0A7W8MW45</accession>
<dbReference type="InterPro" id="IPR036034">
    <property type="entry name" value="PDZ_sf"/>
</dbReference>
<feature type="domain" description="PDZ" evidence="2">
    <location>
        <begin position="307"/>
        <end position="363"/>
    </location>
</feature>
<comment type="caution">
    <text evidence="3">The sequence shown here is derived from an EMBL/GenBank/DDBJ whole genome shotgun (WGS) entry which is preliminary data.</text>
</comment>
<gene>
    <name evidence="3" type="ORF">HNQ34_001378</name>
</gene>
<evidence type="ECO:0000313" key="3">
    <source>
        <dbReference type="EMBL" id="MBB5324285.1"/>
    </source>
</evidence>
<reference evidence="3 4" key="1">
    <citation type="submission" date="2020-08" db="EMBL/GenBank/DDBJ databases">
        <title>Genomic Encyclopedia of Type Strains, Phase IV (KMG-IV): sequencing the most valuable type-strain genomes for metagenomic binning, comparative biology and taxonomic classification.</title>
        <authorList>
            <person name="Goeker M."/>
        </authorList>
    </citation>
    <scope>NUCLEOTIDE SEQUENCE [LARGE SCALE GENOMIC DNA]</scope>
    <source>
        <strain evidence="3 4">DSM 16325</strain>
    </source>
</reference>
<feature type="transmembrane region" description="Helical" evidence="1">
    <location>
        <begin position="57"/>
        <end position="78"/>
    </location>
</feature>
<feature type="transmembrane region" description="Helical" evidence="1">
    <location>
        <begin position="107"/>
        <end position="123"/>
    </location>
</feature>
<evidence type="ECO:0000313" key="4">
    <source>
        <dbReference type="Proteomes" id="UP000520011"/>
    </source>
</evidence>
<organism evidence="3 4">
    <name type="scientific">Anoxybacteroides tepidamans</name>
    <dbReference type="NCBI Taxonomy" id="265948"/>
    <lineage>
        <taxon>Bacteria</taxon>
        <taxon>Bacillati</taxon>
        <taxon>Bacillota</taxon>
        <taxon>Bacilli</taxon>
        <taxon>Bacillales</taxon>
        <taxon>Anoxybacillaceae</taxon>
        <taxon>Anoxybacteroides</taxon>
    </lineage>
</organism>
<dbReference type="SUPFAM" id="SSF50156">
    <property type="entry name" value="PDZ domain-like"/>
    <property type="match status" value="1"/>
</dbReference>
<dbReference type="InterPro" id="IPR041489">
    <property type="entry name" value="PDZ_6"/>
</dbReference>
<keyword evidence="4" id="KW-1185">Reference proteome</keyword>
<sequence length="397" mass="45253">MASEWLWELLTGIGRVLTQPLLYYGMLLAGFVGWRRVKTERRHFHIRVYDWFHESKFFWRSGLGIGLLLSFATVAAGVIVSPDWVMLLFYVTVLLSFTLHMRLLSPAYTIGLTILLVAVLAKYEKTKPFFATYFPKLQETNSSALTLLLALLLLAEAFLILRNGAEGTSPQLAKSKRGFVVGEHWTERLWLIPVLLPIPSGAITSPFSWWPLFPAGDDSYSFMLVPFLLGFSQRIQGMHPHVSIRLTGRRVMWLAIVVGGLAVASYWYNLLAIVAAALSLIAREWLAFWQHVQDRSQPPYFSKRAHGLIILGILPNSKAEKMELKIGEVIVKVNGMTVKTEEEFYEALQHNRAYCKLEVLDENGEIRFVQGALYEDEHHELGLLFVQERKKWTTEAV</sequence>
<name>A0A7W8MW45_9BACL</name>
<evidence type="ECO:0000256" key="1">
    <source>
        <dbReference type="SAM" id="Phobius"/>
    </source>
</evidence>
<dbReference type="PROSITE" id="PS50106">
    <property type="entry name" value="PDZ"/>
    <property type="match status" value="1"/>
</dbReference>
<feature type="transmembrane region" description="Helical" evidence="1">
    <location>
        <begin position="251"/>
        <end position="268"/>
    </location>
</feature>
<feature type="transmembrane region" description="Helical" evidence="1">
    <location>
        <begin position="143"/>
        <end position="164"/>
    </location>
</feature>
<dbReference type="Pfam" id="PF17820">
    <property type="entry name" value="PDZ_6"/>
    <property type="match status" value="1"/>
</dbReference>
<keyword evidence="1" id="KW-0472">Membrane</keyword>
<dbReference type="AlphaFoldDB" id="A0A7W8MW45"/>
<dbReference type="InterPro" id="IPR001478">
    <property type="entry name" value="PDZ"/>
</dbReference>
<dbReference type="RefSeq" id="WP_183252888.1">
    <property type="nucleotide sequence ID" value="NZ_JACHEP010000005.1"/>
</dbReference>
<proteinExistence type="predicted"/>